<evidence type="ECO:0000313" key="3">
    <source>
        <dbReference type="EMBL" id="MBB4195492.1"/>
    </source>
</evidence>
<name>A0A7W6VSE2_9HYPH</name>
<keyword evidence="1" id="KW-0732">Signal</keyword>
<dbReference type="EMBL" id="JACIFV010000031">
    <property type="protein sequence ID" value="MBB4195492.1"/>
    <property type="molecule type" value="Genomic_DNA"/>
</dbReference>
<organism evidence="3 4">
    <name type="scientific">Rhizobium aethiopicum</name>
    <dbReference type="NCBI Taxonomy" id="1138170"/>
    <lineage>
        <taxon>Bacteria</taxon>
        <taxon>Pseudomonadati</taxon>
        <taxon>Pseudomonadota</taxon>
        <taxon>Alphaproteobacteria</taxon>
        <taxon>Hyphomicrobiales</taxon>
        <taxon>Rhizobiaceae</taxon>
        <taxon>Rhizobium/Agrobacterium group</taxon>
        <taxon>Rhizobium</taxon>
    </lineage>
</organism>
<evidence type="ECO:0000256" key="1">
    <source>
        <dbReference type="SAM" id="SignalP"/>
    </source>
</evidence>
<dbReference type="AlphaFoldDB" id="A0A7W6VSE2"/>
<dbReference type="InterPro" id="IPR053722">
    <property type="entry name" value="Curli_assembly_CsgC/AgfC"/>
</dbReference>
<evidence type="ECO:0000259" key="2">
    <source>
        <dbReference type="Pfam" id="PF21112"/>
    </source>
</evidence>
<comment type="caution">
    <text evidence="3">The sequence shown here is derived from an EMBL/GenBank/DDBJ whole genome shotgun (WGS) entry which is preliminary data.</text>
</comment>
<dbReference type="Proteomes" id="UP000524492">
    <property type="component" value="Unassembled WGS sequence"/>
</dbReference>
<accession>A0A7W6VSE2</accession>
<evidence type="ECO:0000313" key="4">
    <source>
        <dbReference type="Proteomes" id="UP000524492"/>
    </source>
</evidence>
<proteinExistence type="predicted"/>
<keyword evidence="4" id="KW-1185">Reference proteome</keyword>
<feature type="chain" id="PRO_5030919652" description="CsgH-like domain-containing protein" evidence="1">
    <location>
        <begin position="30"/>
        <end position="134"/>
    </location>
</feature>
<protein>
    <recommendedName>
        <fullName evidence="2">CsgH-like domain-containing protein</fullName>
    </recommendedName>
</protein>
<feature type="signal peptide" evidence="1">
    <location>
        <begin position="1"/>
        <end position="29"/>
    </location>
</feature>
<gene>
    <name evidence="3" type="ORF">GGD53_005687</name>
</gene>
<dbReference type="Pfam" id="PF21112">
    <property type="entry name" value="CsgH"/>
    <property type="match status" value="1"/>
</dbReference>
<reference evidence="3 4" key="1">
    <citation type="submission" date="2020-08" db="EMBL/GenBank/DDBJ databases">
        <title>Genomic Encyclopedia of Type Strains, Phase IV (KMG-V): Genome sequencing to study the core and pangenomes of soil and plant-associated prokaryotes.</title>
        <authorList>
            <person name="Whitman W."/>
        </authorList>
    </citation>
    <scope>NUCLEOTIDE SEQUENCE [LARGE SCALE GENOMIC DNA]</scope>
    <source>
        <strain evidence="3 4">SEMIA 4074</strain>
    </source>
</reference>
<dbReference type="NCBIfam" id="NF041112">
    <property type="entry name" value="chap_CsgH_alph"/>
    <property type="match status" value="1"/>
</dbReference>
<dbReference type="Gene3D" id="2.60.40.2420">
    <property type="match status" value="1"/>
</dbReference>
<sequence length="134" mass="13906">MTMPNSIKHPRRAMTILALVLLPVGAVSAMTTANQPDRVQLCEIKATPGAGMVRLDALVHADKHVGGTYTFHVEKVGDGGSSTINQSGDFEAVEGHAAILGSVSLDSKGAKYKATLDVVVGDESFSCAKQIGGN</sequence>
<dbReference type="InterPro" id="IPR048632">
    <property type="entry name" value="CsgH-like"/>
</dbReference>
<dbReference type="InterPro" id="IPR047726">
    <property type="entry name" value="CsgH_dom"/>
</dbReference>
<feature type="domain" description="CsgH-like" evidence="2">
    <location>
        <begin position="42"/>
        <end position="127"/>
    </location>
</feature>